<protein>
    <submittedName>
        <fullName evidence="1">Uncharacterized protein</fullName>
    </submittedName>
</protein>
<sequence length="112" mass="12683">MTTLTLTRTRMARMAAMTWMTSDRLCEKMHVDVSGVDLLREAFRNPEKEQAPRQDHEHDGVGLCFNGDWSLCDVRRAMQHTYTPGAPVTAVQVADCVRAVHLTAVFFEELCV</sequence>
<reference evidence="1" key="1">
    <citation type="submission" date="2021-01" db="EMBL/GenBank/DDBJ databases">
        <authorList>
            <person name="Corre E."/>
            <person name="Pelletier E."/>
            <person name="Niang G."/>
            <person name="Scheremetjew M."/>
            <person name="Finn R."/>
            <person name="Kale V."/>
            <person name="Holt S."/>
            <person name="Cochrane G."/>
            <person name="Meng A."/>
            <person name="Brown T."/>
            <person name="Cohen L."/>
        </authorList>
    </citation>
    <scope>NUCLEOTIDE SEQUENCE</scope>
    <source>
        <strain evidence="1">UTEX LB 985</strain>
    </source>
</reference>
<name>A0A7S2C0F7_9EUKA</name>
<dbReference type="EMBL" id="HBGU01009322">
    <property type="protein sequence ID" value="CAD9410738.1"/>
    <property type="molecule type" value="Transcribed_RNA"/>
</dbReference>
<gene>
    <name evidence="1" type="ORF">CBRE1094_LOCUS5135</name>
</gene>
<organism evidence="1">
    <name type="scientific">Haptolina brevifila</name>
    <dbReference type="NCBI Taxonomy" id="156173"/>
    <lineage>
        <taxon>Eukaryota</taxon>
        <taxon>Haptista</taxon>
        <taxon>Haptophyta</taxon>
        <taxon>Prymnesiophyceae</taxon>
        <taxon>Prymnesiales</taxon>
        <taxon>Prymnesiaceae</taxon>
        <taxon>Haptolina</taxon>
    </lineage>
</organism>
<evidence type="ECO:0000313" key="1">
    <source>
        <dbReference type="EMBL" id="CAD9410738.1"/>
    </source>
</evidence>
<proteinExistence type="predicted"/>
<dbReference type="AlphaFoldDB" id="A0A7S2C0F7"/>
<accession>A0A7S2C0F7</accession>